<evidence type="ECO:0000313" key="3">
    <source>
        <dbReference type="EMBL" id="OFA05999.1"/>
    </source>
</evidence>
<comment type="caution">
    <text evidence="3">The sequence shown here is derived from an EMBL/GenBank/DDBJ whole genome shotgun (WGS) entry which is preliminary data.</text>
</comment>
<keyword evidence="4" id="KW-1185">Reference proteome</keyword>
<dbReference type="Pfam" id="PF12697">
    <property type="entry name" value="Abhydrolase_6"/>
    <property type="match status" value="1"/>
</dbReference>
<evidence type="ECO:0000256" key="1">
    <source>
        <dbReference type="SAM" id="SignalP"/>
    </source>
</evidence>
<dbReference type="SUPFAM" id="SSF53474">
    <property type="entry name" value="alpha/beta-Hydrolases"/>
    <property type="match status" value="1"/>
</dbReference>
<protein>
    <submittedName>
        <fullName evidence="3">Putative aminoacrylate hydrolase RutD</fullName>
    </submittedName>
</protein>
<dbReference type="OrthoDB" id="5380819at2"/>
<feature type="chain" id="PRO_5009208190" evidence="1">
    <location>
        <begin position="23"/>
        <end position="289"/>
    </location>
</feature>
<organism evidence="3 4">
    <name type="scientific">Duganella phyllosphaerae</name>
    <dbReference type="NCBI Taxonomy" id="762836"/>
    <lineage>
        <taxon>Bacteria</taxon>
        <taxon>Pseudomonadati</taxon>
        <taxon>Pseudomonadota</taxon>
        <taxon>Betaproteobacteria</taxon>
        <taxon>Burkholderiales</taxon>
        <taxon>Oxalobacteraceae</taxon>
        <taxon>Telluria group</taxon>
        <taxon>Duganella</taxon>
    </lineage>
</organism>
<dbReference type="Gene3D" id="3.40.50.1820">
    <property type="entry name" value="alpha/beta hydrolase"/>
    <property type="match status" value="1"/>
</dbReference>
<dbReference type="PATRIC" id="fig|762836.4.peg.1547"/>
<dbReference type="AlphaFoldDB" id="A0A1E7X1Q2"/>
<reference evidence="4" key="1">
    <citation type="journal article" date="2016" name="Front. Microbiol.">
        <title>Molecular Keys to the Janthinobacterium and Duganella spp. Interaction with the Plant Pathogen Fusarium graminearum.</title>
        <authorList>
            <person name="Haack F.S."/>
            <person name="Poehlein A."/>
            <person name="Kroger C."/>
            <person name="Voigt C.A."/>
            <person name="Piepenbring M."/>
            <person name="Bode H.B."/>
            <person name="Daniel R."/>
            <person name="Schafer W."/>
            <person name="Streit W.R."/>
        </authorList>
    </citation>
    <scope>NUCLEOTIDE SEQUENCE [LARGE SCALE GENOMIC DNA]</scope>
    <source>
        <strain evidence="4">T54</strain>
    </source>
</reference>
<dbReference type="EMBL" id="LROM01000065">
    <property type="protein sequence ID" value="OFA05999.1"/>
    <property type="molecule type" value="Genomic_DNA"/>
</dbReference>
<proteinExistence type="predicted"/>
<dbReference type="RefSeq" id="WP_070247194.1">
    <property type="nucleotide sequence ID" value="NZ_LROM01000065.1"/>
</dbReference>
<dbReference type="Proteomes" id="UP000175989">
    <property type="component" value="Unassembled WGS sequence"/>
</dbReference>
<sequence length="289" mass="31140">MSLPRIVATLAASLLLASSAIAAPTTAFKVDVTGNASGAPMILIPGLSSAGAVWDGTVKRYCGARRCHVLTLAGFAGVPAIDAPLLATAEQQLSEYIAANKLQQPVIVGHSLGGFLGLKLAADHPDQVGRLVIVDSLPALAAIQMPSITGPQMKEMAAGMRTRMLGMDAATYKAGQLQTLRTMITGEADVQRALVWGQQSDRTTVANAMADLMAQDLRQEVARIKAPTLVMGTWIAYKNFGTRDQFLQGYQDQYRQLPGVKIELADNARHFIMLDDPDWMYDRIDQFLK</sequence>
<feature type="domain" description="AB hydrolase-1" evidence="2">
    <location>
        <begin position="42"/>
        <end position="282"/>
    </location>
</feature>
<evidence type="ECO:0000313" key="4">
    <source>
        <dbReference type="Proteomes" id="UP000175989"/>
    </source>
</evidence>
<dbReference type="InterPro" id="IPR000073">
    <property type="entry name" value="AB_hydrolase_1"/>
</dbReference>
<gene>
    <name evidence="3" type="primary">rutD_1</name>
    <name evidence="3" type="ORF">DUPY_14810</name>
</gene>
<dbReference type="PANTHER" id="PTHR43798">
    <property type="entry name" value="MONOACYLGLYCEROL LIPASE"/>
    <property type="match status" value="1"/>
</dbReference>
<dbReference type="PRINTS" id="PR00111">
    <property type="entry name" value="ABHYDROLASE"/>
</dbReference>
<dbReference type="InterPro" id="IPR050266">
    <property type="entry name" value="AB_hydrolase_sf"/>
</dbReference>
<accession>A0A1E7X1Q2</accession>
<keyword evidence="1" id="KW-0732">Signal</keyword>
<name>A0A1E7X1Q2_9BURK</name>
<evidence type="ECO:0000259" key="2">
    <source>
        <dbReference type="Pfam" id="PF12697"/>
    </source>
</evidence>
<keyword evidence="3" id="KW-0378">Hydrolase</keyword>
<feature type="signal peptide" evidence="1">
    <location>
        <begin position="1"/>
        <end position="22"/>
    </location>
</feature>
<dbReference type="InterPro" id="IPR029058">
    <property type="entry name" value="AB_hydrolase_fold"/>
</dbReference>
<dbReference type="GO" id="GO:0016787">
    <property type="term" value="F:hydrolase activity"/>
    <property type="evidence" value="ECO:0007669"/>
    <property type="project" value="UniProtKB-KW"/>
</dbReference>